<name>A0A0B5Q807_CLOBE</name>
<organism evidence="1 2">
    <name type="scientific">Clostridium beijerinckii</name>
    <name type="common">Clostridium MP</name>
    <dbReference type="NCBI Taxonomy" id="1520"/>
    <lineage>
        <taxon>Bacteria</taxon>
        <taxon>Bacillati</taxon>
        <taxon>Bacillota</taxon>
        <taxon>Clostridia</taxon>
        <taxon>Eubacteriales</taxon>
        <taxon>Clostridiaceae</taxon>
        <taxon>Clostridium</taxon>
    </lineage>
</organism>
<dbReference type="OrthoDB" id="1923405at2"/>
<evidence type="ECO:0000313" key="1">
    <source>
        <dbReference type="EMBL" id="AJG98304.1"/>
    </source>
</evidence>
<accession>A0A0B5Q807</accession>
<dbReference type="KEGG" id="cbei:LF65_01701"/>
<gene>
    <name evidence="1" type="ORF">LF65_01701</name>
</gene>
<dbReference type="RefSeq" id="WP_041895609.1">
    <property type="nucleotide sequence ID" value="NZ_CP010086.2"/>
</dbReference>
<protein>
    <submittedName>
        <fullName evidence="1">Uncharacterized protein</fullName>
    </submittedName>
</protein>
<evidence type="ECO:0000313" key="2">
    <source>
        <dbReference type="Proteomes" id="UP000031866"/>
    </source>
</evidence>
<dbReference type="STRING" id="1520.LF65_01701"/>
<reference evidence="2" key="1">
    <citation type="submission" date="2014-12" db="EMBL/GenBank/DDBJ databases">
        <title>Genome sequence of Clostridium beijerinckii strain 59B.</title>
        <authorList>
            <person name="Little G.T."/>
            <person name="Minton N.P."/>
        </authorList>
    </citation>
    <scope>NUCLEOTIDE SEQUENCE [LARGE SCALE GENOMIC DNA]</scope>
    <source>
        <strain evidence="2">59B</strain>
    </source>
</reference>
<proteinExistence type="predicted"/>
<dbReference type="Proteomes" id="UP000031866">
    <property type="component" value="Chromosome"/>
</dbReference>
<sequence>MINLLERDYFKNKDFTAYIIKSMQEALSYGLLDGIDDDEELKDMKEYIETNYDFLDINCNNYKEQYVSSKILHLNINDISCYTDILGEKLISLLKSINAESVAIILNTKCDWFIQKNNYKPVRKALKELREIVGKKNYYGAFDVDLKYLKQMIEILFWLVRCNASLPYIHLICEKQKVSFMICKYGNLHIDIYSKEIDENIEELYSKNDFIAIDSEYEFLEDEFKGRKIKI</sequence>
<dbReference type="EMBL" id="CP010086">
    <property type="protein sequence ID" value="AJG98304.1"/>
    <property type="molecule type" value="Genomic_DNA"/>
</dbReference>
<dbReference type="AlphaFoldDB" id="A0A0B5Q807"/>